<evidence type="ECO:0000313" key="4">
    <source>
        <dbReference type="Proteomes" id="UP000198757"/>
    </source>
</evidence>
<proteinExistence type="predicted"/>
<feature type="signal peptide" evidence="1">
    <location>
        <begin position="1"/>
        <end position="33"/>
    </location>
</feature>
<dbReference type="GO" id="GO:0004622">
    <property type="term" value="F:phosphatidylcholine lysophospholipase activity"/>
    <property type="evidence" value="ECO:0007669"/>
    <property type="project" value="TreeGrafter"/>
</dbReference>
<evidence type="ECO:0000256" key="1">
    <source>
        <dbReference type="SAM" id="SignalP"/>
    </source>
</evidence>
<dbReference type="InterPro" id="IPR051532">
    <property type="entry name" value="Ester_Hydrolysis_Enzymes"/>
</dbReference>
<feature type="chain" id="PRO_5011539995" evidence="1">
    <location>
        <begin position="34"/>
        <end position="410"/>
    </location>
</feature>
<dbReference type="Gene3D" id="3.40.50.1110">
    <property type="entry name" value="SGNH hydrolase"/>
    <property type="match status" value="1"/>
</dbReference>
<dbReference type="STRING" id="1285928.SAMN04487894_101533"/>
<dbReference type="SUPFAM" id="SSF52266">
    <property type="entry name" value="SGNH hydrolase"/>
    <property type="match status" value="1"/>
</dbReference>
<keyword evidence="1" id="KW-0732">Signal</keyword>
<dbReference type="Pfam" id="PF13472">
    <property type="entry name" value="Lipase_GDSL_2"/>
    <property type="match status" value="1"/>
</dbReference>
<dbReference type="AlphaFoldDB" id="A0A1G6JJ33"/>
<dbReference type="InterPro" id="IPR013830">
    <property type="entry name" value="SGNH_hydro"/>
</dbReference>
<sequence>MCYIKKGNNSMKKCRRLFLYCLFFLFAAGPAQAGSGGKTGAGGTVVLYDNVFNEKGKNPEIILPASGIHFAKGGLQLTGRGQLVRLNKYYSLAARLVRYHVCFSADARAVFQSDQGDFKAYVDMVHKSISIQTKPETRKQVSFLNPGHDYLVEVHRDYQAAMFKLIDLHTGASDSITVTMDGTGGERAGAVGPGFSVGLQHDYYSFGLLEGAGICVKQMTVLSKACNLLLLIYGDSITEPEGYFPTADFPASWTQLVRQQIRGKVVTSGRGGCTIKEVLERIKNELPFVKAKYVMITIGTNGGNTEQNLSTLVEYIRSQGAIPILNNIPANESGSQVPVNAVIEKVRQKYKIKGARFDKATSLHFDGAVVDKITMWHEDYDFGQIYHHPNVKGSRLMYLQTLTDIPEIYE</sequence>
<dbReference type="Proteomes" id="UP000198757">
    <property type="component" value="Unassembled WGS sequence"/>
</dbReference>
<dbReference type="EMBL" id="FMZO01000001">
    <property type="protein sequence ID" value="SDC17946.1"/>
    <property type="molecule type" value="Genomic_DNA"/>
</dbReference>
<dbReference type="PANTHER" id="PTHR30383">
    <property type="entry name" value="THIOESTERASE 1/PROTEASE 1/LYSOPHOSPHOLIPASE L1"/>
    <property type="match status" value="1"/>
</dbReference>
<feature type="domain" description="SGNH hydrolase-type esterase" evidence="2">
    <location>
        <begin position="233"/>
        <end position="396"/>
    </location>
</feature>
<dbReference type="PANTHER" id="PTHR30383:SF5">
    <property type="entry name" value="SGNH HYDROLASE-TYPE ESTERASE DOMAIN-CONTAINING PROTEIN"/>
    <property type="match status" value="1"/>
</dbReference>
<evidence type="ECO:0000259" key="2">
    <source>
        <dbReference type="Pfam" id="PF13472"/>
    </source>
</evidence>
<accession>A0A1G6JJ33</accession>
<protein>
    <submittedName>
        <fullName evidence="3">Lysophospholipase L1</fullName>
    </submittedName>
</protein>
<organism evidence="3 4">
    <name type="scientific">Niabella drilacis (strain DSM 25811 / CCM 8410 / CCUG 62505 / LMG 26954 / E90)</name>
    <dbReference type="NCBI Taxonomy" id="1285928"/>
    <lineage>
        <taxon>Bacteria</taxon>
        <taxon>Pseudomonadati</taxon>
        <taxon>Bacteroidota</taxon>
        <taxon>Chitinophagia</taxon>
        <taxon>Chitinophagales</taxon>
        <taxon>Chitinophagaceae</taxon>
        <taxon>Niabella</taxon>
    </lineage>
</organism>
<gene>
    <name evidence="3" type="ORF">SAMN04487894_101533</name>
</gene>
<keyword evidence="4" id="KW-1185">Reference proteome</keyword>
<reference evidence="4" key="1">
    <citation type="submission" date="2016-10" db="EMBL/GenBank/DDBJ databases">
        <authorList>
            <person name="Varghese N."/>
            <person name="Submissions S."/>
        </authorList>
    </citation>
    <scope>NUCLEOTIDE SEQUENCE [LARGE SCALE GENOMIC DNA]</scope>
    <source>
        <strain evidence="4">DSM 25811 / CCM 8410 / LMG 26954 / E90</strain>
    </source>
</reference>
<dbReference type="InterPro" id="IPR036514">
    <property type="entry name" value="SGNH_hydro_sf"/>
</dbReference>
<name>A0A1G6JJ33_NIADE</name>
<evidence type="ECO:0000313" key="3">
    <source>
        <dbReference type="EMBL" id="SDC17946.1"/>
    </source>
</evidence>